<proteinExistence type="predicted"/>
<gene>
    <name evidence="1" type="ORF">FGADI_12495</name>
</gene>
<name>A0A8H4WP41_9HYPO</name>
<sequence length="93" mass="9198">MSSNESAPTAAGGAVTSVDALVSELKEKTGAASVFFSIQPVLPAAANDTSSGTAAGGGTSNSLEECVSHLKETTGATTVAFELKPNLPSNNNN</sequence>
<dbReference type="Proteomes" id="UP000604273">
    <property type="component" value="Unassembled WGS sequence"/>
</dbReference>
<accession>A0A8H4WP41</accession>
<dbReference type="EMBL" id="JABFAI010000410">
    <property type="protein sequence ID" value="KAF4944720.1"/>
    <property type="molecule type" value="Genomic_DNA"/>
</dbReference>
<evidence type="ECO:0000313" key="1">
    <source>
        <dbReference type="EMBL" id="KAF4944720.1"/>
    </source>
</evidence>
<reference evidence="1" key="1">
    <citation type="journal article" date="2020" name="BMC Genomics">
        <title>Correction to: Identification and distribution of gene clusters required for synthesis of sphingolipid metabolism inhibitors in diverse species of the filamentous fungus Fusarium.</title>
        <authorList>
            <person name="Kim H.S."/>
            <person name="Lohmar J.M."/>
            <person name="Busman M."/>
            <person name="Brown D.W."/>
            <person name="Naumann T.A."/>
            <person name="Divon H.H."/>
            <person name="Lysoe E."/>
            <person name="Uhlig S."/>
            <person name="Proctor R.H."/>
        </authorList>
    </citation>
    <scope>NUCLEOTIDE SEQUENCE</scope>
    <source>
        <strain evidence="1">NRRL 45417</strain>
    </source>
</reference>
<dbReference type="AlphaFoldDB" id="A0A8H4WP41"/>
<evidence type="ECO:0000313" key="2">
    <source>
        <dbReference type="Proteomes" id="UP000604273"/>
    </source>
</evidence>
<reference evidence="1" key="2">
    <citation type="submission" date="2020-05" db="EMBL/GenBank/DDBJ databases">
        <authorList>
            <person name="Kim H.-S."/>
            <person name="Proctor R.H."/>
            <person name="Brown D.W."/>
        </authorList>
    </citation>
    <scope>NUCLEOTIDE SEQUENCE</scope>
    <source>
        <strain evidence="1">NRRL 45417</strain>
    </source>
</reference>
<protein>
    <submittedName>
        <fullName evidence="1">Uncharacterized protein</fullName>
    </submittedName>
</protein>
<organism evidence="1 2">
    <name type="scientific">Fusarium gaditjirri</name>
    <dbReference type="NCBI Taxonomy" id="282569"/>
    <lineage>
        <taxon>Eukaryota</taxon>
        <taxon>Fungi</taxon>
        <taxon>Dikarya</taxon>
        <taxon>Ascomycota</taxon>
        <taxon>Pezizomycotina</taxon>
        <taxon>Sordariomycetes</taxon>
        <taxon>Hypocreomycetidae</taxon>
        <taxon>Hypocreales</taxon>
        <taxon>Nectriaceae</taxon>
        <taxon>Fusarium</taxon>
        <taxon>Fusarium nisikadoi species complex</taxon>
    </lineage>
</organism>
<keyword evidence="2" id="KW-1185">Reference proteome</keyword>
<comment type="caution">
    <text evidence="1">The sequence shown here is derived from an EMBL/GenBank/DDBJ whole genome shotgun (WGS) entry which is preliminary data.</text>
</comment>